<reference evidence="5 6" key="1">
    <citation type="journal article" date="2021" name="Int. J. Syst. Evol. Microbiol.">
        <title>Salipiger mangrovisoli sp. nov., isolated from mangrove soil and the proposal for the reclassification of Paraphaeobacter pallidus as Salipiger pallidus comb. nov.</title>
        <authorList>
            <person name="Du J."/>
            <person name="Liu Y."/>
            <person name="Pei T."/>
            <person name="Deng M.R."/>
            <person name="Zhu H."/>
        </authorList>
    </citation>
    <scope>NUCLEOTIDE SEQUENCE [LARGE SCALE GENOMIC DNA]</scope>
    <source>
        <strain evidence="5 6">6D45A</strain>
    </source>
</reference>
<protein>
    <submittedName>
        <fullName evidence="5">Substrate-binding domain-containing protein</fullName>
    </submittedName>
</protein>
<dbReference type="RefSeq" id="WP_194132652.1">
    <property type="nucleotide sequence ID" value="NZ_JADFFK010000001.1"/>
</dbReference>
<accession>A0ABR9WVJ2</accession>
<dbReference type="PANTHER" id="PTHR46847">
    <property type="entry name" value="D-ALLOSE-BINDING PERIPLASMIC PROTEIN-RELATED"/>
    <property type="match status" value="1"/>
</dbReference>
<evidence type="ECO:0000259" key="4">
    <source>
        <dbReference type="Pfam" id="PF13407"/>
    </source>
</evidence>
<evidence type="ECO:0000256" key="2">
    <source>
        <dbReference type="ARBA" id="ARBA00007639"/>
    </source>
</evidence>
<evidence type="ECO:0000256" key="1">
    <source>
        <dbReference type="ARBA" id="ARBA00004196"/>
    </source>
</evidence>
<dbReference type="EMBL" id="JADFFK010000001">
    <property type="protein sequence ID" value="MBE9635303.1"/>
    <property type="molecule type" value="Genomic_DNA"/>
</dbReference>
<name>A0ABR9WVJ2_9RHOB</name>
<keyword evidence="6" id="KW-1185">Reference proteome</keyword>
<comment type="subcellular location">
    <subcellularLocation>
        <location evidence="1">Cell envelope</location>
    </subcellularLocation>
</comment>
<keyword evidence="3" id="KW-0732">Signal</keyword>
<comment type="caution">
    <text evidence="5">The sequence shown here is derived from an EMBL/GenBank/DDBJ whole genome shotgun (WGS) entry which is preliminary data.</text>
</comment>
<dbReference type="InterPro" id="IPR028082">
    <property type="entry name" value="Peripla_BP_I"/>
</dbReference>
<dbReference type="Pfam" id="PF13407">
    <property type="entry name" value="Peripla_BP_4"/>
    <property type="match status" value="1"/>
</dbReference>
<dbReference type="InterPro" id="IPR025997">
    <property type="entry name" value="SBP_2_dom"/>
</dbReference>
<evidence type="ECO:0000313" key="5">
    <source>
        <dbReference type="EMBL" id="MBE9635303.1"/>
    </source>
</evidence>
<dbReference type="Gene3D" id="3.40.50.2300">
    <property type="match status" value="2"/>
</dbReference>
<evidence type="ECO:0000313" key="6">
    <source>
        <dbReference type="Proteomes" id="UP000607796"/>
    </source>
</evidence>
<gene>
    <name evidence="5" type="ORF">IQ782_00475</name>
</gene>
<sequence length="346" mass="35684">MRHRAVALRGFAPPDHAHGRIPSGNRASAPLLPALRRAALRVLLLALALGGAQARAEGRISIIVNDPQNPYWAAEGAVAKATANDLGYKAVVAAHEGNTLIEGAQVDGAIAAGVDAIILDPADATASAEAVRRAKSAGIPVFVVNAGLAQPGLAVAQLLSNNAQGAELGARHWQAAMAANGTYVELLGAASDPNAAIRSKGYANVLDPVEGLQRVALAAADWDRTRGYEQTLALLDTHPEITGLIAGNDEMALGAVAALKQTGRLGAVTVGGFDGSPDAVTAVLAGELAYTVLQPVAVFAAEAVRQADHYIRTGSPRERREVQFFDCLLIDASAAARMTSPFVLPD</sequence>
<dbReference type="SUPFAM" id="SSF53822">
    <property type="entry name" value="Periplasmic binding protein-like I"/>
    <property type="match status" value="1"/>
</dbReference>
<organism evidence="5 6">
    <name type="scientific">Salipiger mangrovisoli</name>
    <dbReference type="NCBI Taxonomy" id="2865933"/>
    <lineage>
        <taxon>Bacteria</taxon>
        <taxon>Pseudomonadati</taxon>
        <taxon>Pseudomonadota</taxon>
        <taxon>Alphaproteobacteria</taxon>
        <taxon>Rhodobacterales</taxon>
        <taxon>Roseobacteraceae</taxon>
        <taxon>Salipiger</taxon>
    </lineage>
</organism>
<proteinExistence type="inferred from homology"/>
<dbReference type="PANTHER" id="PTHR46847:SF1">
    <property type="entry name" value="D-ALLOSE-BINDING PERIPLASMIC PROTEIN-RELATED"/>
    <property type="match status" value="1"/>
</dbReference>
<comment type="similarity">
    <text evidence="2">Belongs to the bacterial solute-binding protein 2 family.</text>
</comment>
<evidence type="ECO:0000256" key="3">
    <source>
        <dbReference type="ARBA" id="ARBA00022729"/>
    </source>
</evidence>
<feature type="domain" description="Periplasmic binding protein" evidence="4">
    <location>
        <begin position="60"/>
        <end position="312"/>
    </location>
</feature>
<dbReference type="Proteomes" id="UP000607796">
    <property type="component" value="Unassembled WGS sequence"/>
</dbReference>